<dbReference type="Proteomes" id="UP000619788">
    <property type="component" value="Unassembled WGS sequence"/>
</dbReference>
<keyword evidence="2" id="KW-1185">Reference proteome</keyword>
<evidence type="ECO:0000313" key="1">
    <source>
        <dbReference type="EMBL" id="GIH95340.1"/>
    </source>
</evidence>
<sequence length="173" mass="18305">MALEFRQDPLTGDVMIRNTGDGGPGGTVVATATEWETFTATLGAPRLERPLEMLAELRRHVSGLLACIDTSGRPVPDHVNPADHRLPGPVWHPAPGWTVRVIDNDPMPDVVHVSTPDAMHPSDFAAARISAARRIAMALLAACDHADARLAGVTFIGGPDATEHGDCGRACPP</sequence>
<organism evidence="1 2">
    <name type="scientific">Planobispora siamensis</name>
    <dbReference type="NCBI Taxonomy" id="936338"/>
    <lineage>
        <taxon>Bacteria</taxon>
        <taxon>Bacillati</taxon>
        <taxon>Actinomycetota</taxon>
        <taxon>Actinomycetes</taxon>
        <taxon>Streptosporangiales</taxon>
        <taxon>Streptosporangiaceae</taxon>
        <taxon>Planobispora</taxon>
    </lineage>
</organism>
<evidence type="ECO:0000313" key="2">
    <source>
        <dbReference type="Proteomes" id="UP000619788"/>
    </source>
</evidence>
<dbReference type="AlphaFoldDB" id="A0A8J3SLG5"/>
<protein>
    <submittedName>
        <fullName evidence="1">Uncharacterized protein</fullName>
    </submittedName>
</protein>
<name>A0A8J3SLG5_9ACTN</name>
<dbReference type="RefSeq" id="WP_204067437.1">
    <property type="nucleotide sequence ID" value="NZ_BOOJ01000052.1"/>
</dbReference>
<proteinExistence type="predicted"/>
<comment type="caution">
    <text evidence="1">The sequence shown here is derived from an EMBL/GenBank/DDBJ whole genome shotgun (WGS) entry which is preliminary data.</text>
</comment>
<reference evidence="1 2" key="1">
    <citation type="submission" date="2021-01" db="EMBL/GenBank/DDBJ databases">
        <title>Whole genome shotgun sequence of Planobispora siamensis NBRC 107568.</title>
        <authorList>
            <person name="Komaki H."/>
            <person name="Tamura T."/>
        </authorList>
    </citation>
    <scope>NUCLEOTIDE SEQUENCE [LARGE SCALE GENOMIC DNA]</scope>
    <source>
        <strain evidence="1 2">NBRC 107568</strain>
    </source>
</reference>
<accession>A0A8J3SLG5</accession>
<gene>
    <name evidence="1" type="ORF">Psi01_59700</name>
</gene>
<dbReference type="EMBL" id="BOOJ01000052">
    <property type="protein sequence ID" value="GIH95340.1"/>
    <property type="molecule type" value="Genomic_DNA"/>
</dbReference>